<sequence length="401" mass="45499">MAVDLIQGDGGAGFLQSLMQSEMLELVCVDTSQREITVRIPSILACTVSKRFEELVYIKHNLNVLELLGESQASFEQRVNHDFYSLLVSFVEWLYTSSVPKACLAQHLVLWHLGHLLQAPTFQNAILRNFTIAEKSKKRSKTNAAVQFPCKILENFTSYQSMQAVLKQAKYVQAMTPGYVDDDDEEKEDFFADKELLRFLVDCLAVVGFDHPHCKQVIRGGGYLAEQMVDAANEMLMAPHGHPYPWSKDGIEDYLVEERNEAKEVRTNHLTYPDTAVKEPATEPAPWPKQEPEAKSAPWLKQEPEAKPAPWSKKGQEYKSGNFPKKENMDAEMKDTLDASRDVLSDDEGDIISPKTAMAIARPRVKRSRASSLPIHKQRNTRRSTRSKPEVDWVDKVLFLC</sequence>
<feature type="compositionally biased region" description="Basic residues" evidence="1">
    <location>
        <begin position="376"/>
        <end position="386"/>
    </location>
</feature>
<accession>A0A3D8S0C9</accession>
<dbReference type="Proteomes" id="UP000256645">
    <property type="component" value="Unassembled WGS sequence"/>
</dbReference>
<feature type="region of interest" description="Disordered" evidence="1">
    <location>
        <begin position="266"/>
        <end position="331"/>
    </location>
</feature>
<protein>
    <recommendedName>
        <fullName evidence="4">BTB domain-containing protein</fullName>
    </recommendedName>
</protein>
<organism evidence="2 3">
    <name type="scientific">Coleophoma cylindrospora</name>
    <dbReference type="NCBI Taxonomy" id="1849047"/>
    <lineage>
        <taxon>Eukaryota</taxon>
        <taxon>Fungi</taxon>
        <taxon>Dikarya</taxon>
        <taxon>Ascomycota</taxon>
        <taxon>Pezizomycotina</taxon>
        <taxon>Leotiomycetes</taxon>
        <taxon>Helotiales</taxon>
        <taxon>Dermateaceae</taxon>
        <taxon>Coleophoma</taxon>
    </lineage>
</organism>
<gene>
    <name evidence="2" type="ORF">BP6252_04192</name>
</gene>
<reference evidence="2 3" key="1">
    <citation type="journal article" date="2018" name="IMA Fungus">
        <title>IMA Genome-F 9: Draft genome sequence of Annulohypoxylon stygium, Aspergillus mulundensis, Berkeleyomyces basicola (syn. Thielaviopsis basicola), Ceratocystis smalleyi, two Cercospora beticola strains, Coleophoma cylindrospora, Fusarium fracticaudum, Phialophora cf. hyalina, and Morchella septimelata.</title>
        <authorList>
            <person name="Wingfield B.D."/>
            <person name="Bills G.F."/>
            <person name="Dong Y."/>
            <person name="Huang W."/>
            <person name="Nel W.J."/>
            <person name="Swalarsk-Parry B.S."/>
            <person name="Vaghefi N."/>
            <person name="Wilken P.M."/>
            <person name="An Z."/>
            <person name="de Beer Z.W."/>
            <person name="De Vos L."/>
            <person name="Chen L."/>
            <person name="Duong T.A."/>
            <person name="Gao Y."/>
            <person name="Hammerbacher A."/>
            <person name="Kikkert J.R."/>
            <person name="Li Y."/>
            <person name="Li H."/>
            <person name="Li K."/>
            <person name="Li Q."/>
            <person name="Liu X."/>
            <person name="Ma X."/>
            <person name="Naidoo K."/>
            <person name="Pethybridge S.J."/>
            <person name="Sun J."/>
            <person name="Steenkamp E.T."/>
            <person name="van der Nest M.A."/>
            <person name="van Wyk S."/>
            <person name="Wingfield M.J."/>
            <person name="Xiong C."/>
            <person name="Yue Q."/>
            <person name="Zhang X."/>
        </authorList>
    </citation>
    <scope>NUCLEOTIDE SEQUENCE [LARGE SCALE GENOMIC DNA]</scope>
    <source>
        <strain evidence="2 3">BP6252</strain>
    </source>
</reference>
<comment type="caution">
    <text evidence="2">The sequence shown here is derived from an EMBL/GenBank/DDBJ whole genome shotgun (WGS) entry which is preliminary data.</text>
</comment>
<evidence type="ECO:0000313" key="3">
    <source>
        <dbReference type="Proteomes" id="UP000256645"/>
    </source>
</evidence>
<feature type="region of interest" description="Disordered" evidence="1">
    <location>
        <begin position="355"/>
        <end position="389"/>
    </location>
</feature>
<keyword evidence="3" id="KW-1185">Reference proteome</keyword>
<proteinExistence type="predicted"/>
<dbReference type="EMBL" id="PDLM01000004">
    <property type="protein sequence ID" value="RDW79554.1"/>
    <property type="molecule type" value="Genomic_DNA"/>
</dbReference>
<evidence type="ECO:0000313" key="2">
    <source>
        <dbReference type="EMBL" id="RDW79554.1"/>
    </source>
</evidence>
<name>A0A3D8S0C9_9HELO</name>
<evidence type="ECO:0008006" key="4">
    <source>
        <dbReference type="Google" id="ProtNLM"/>
    </source>
</evidence>
<evidence type="ECO:0000256" key="1">
    <source>
        <dbReference type="SAM" id="MobiDB-lite"/>
    </source>
</evidence>
<dbReference type="OrthoDB" id="3562267at2759"/>
<dbReference type="AlphaFoldDB" id="A0A3D8S0C9"/>